<proteinExistence type="predicted"/>
<sequence length="110" mass="12890">MFLFSYLIKAHDIVEFDDNLDRFQLQPVNNDTVFLTKHIFPESIRLPRSGIRSRWETSSTAQVFLKILDIGHKPPLESTNNFKKSRLPITWNFLIHIIIRYLTDKTGGTD</sequence>
<name>A0AA35VLK7_LACSI</name>
<reference evidence="1" key="1">
    <citation type="submission" date="2023-04" db="EMBL/GenBank/DDBJ databases">
        <authorList>
            <person name="Vijverberg K."/>
            <person name="Xiong W."/>
            <person name="Schranz E."/>
        </authorList>
    </citation>
    <scope>NUCLEOTIDE SEQUENCE</scope>
</reference>
<evidence type="ECO:0000313" key="2">
    <source>
        <dbReference type="Proteomes" id="UP001177003"/>
    </source>
</evidence>
<dbReference type="EMBL" id="OX465078">
    <property type="protein sequence ID" value="CAI9271178.1"/>
    <property type="molecule type" value="Genomic_DNA"/>
</dbReference>
<dbReference type="AlphaFoldDB" id="A0AA35VLK7"/>
<dbReference type="Proteomes" id="UP001177003">
    <property type="component" value="Chromosome 2"/>
</dbReference>
<accession>A0AA35VLK7</accession>
<evidence type="ECO:0000313" key="1">
    <source>
        <dbReference type="EMBL" id="CAI9271178.1"/>
    </source>
</evidence>
<gene>
    <name evidence="1" type="ORF">LSALG_LOCUS11456</name>
</gene>
<organism evidence="1 2">
    <name type="scientific">Lactuca saligna</name>
    <name type="common">Willowleaf lettuce</name>
    <dbReference type="NCBI Taxonomy" id="75948"/>
    <lineage>
        <taxon>Eukaryota</taxon>
        <taxon>Viridiplantae</taxon>
        <taxon>Streptophyta</taxon>
        <taxon>Embryophyta</taxon>
        <taxon>Tracheophyta</taxon>
        <taxon>Spermatophyta</taxon>
        <taxon>Magnoliopsida</taxon>
        <taxon>eudicotyledons</taxon>
        <taxon>Gunneridae</taxon>
        <taxon>Pentapetalae</taxon>
        <taxon>asterids</taxon>
        <taxon>campanulids</taxon>
        <taxon>Asterales</taxon>
        <taxon>Asteraceae</taxon>
        <taxon>Cichorioideae</taxon>
        <taxon>Cichorieae</taxon>
        <taxon>Lactucinae</taxon>
        <taxon>Lactuca</taxon>
    </lineage>
</organism>
<keyword evidence="2" id="KW-1185">Reference proteome</keyword>
<protein>
    <submittedName>
        <fullName evidence="1">Uncharacterized protein</fullName>
    </submittedName>
</protein>